<dbReference type="PANTHER" id="PTHR43103:SF6">
    <property type="entry name" value="PUTATIVE-RELATED"/>
    <property type="match status" value="1"/>
</dbReference>
<keyword evidence="3" id="KW-1185">Reference proteome</keyword>
<dbReference type="Gene3D" id="3.40.50.720">
    <property type="entry name" value="NAD(P)-binding Rossmann-like Domain"/>
    <property type="match status" value="1"/>
</dbReference>
<dbReference type="PANTHER" id="PTHR43103">
    <property type="entry name" value="NUCLEOSIDE-DIPHOSPHATE-SUGAR EPIMERASE"/>
    <property type="match status" value="1"/>
</dbReference>
<protein>
    <submittedName>
        <fullName evidence="2">UDP-glucose 4-epimerase</fullName>
    </submittedName>
</protein>
<dbReference type="Pfam" id="PF01370">
    <property type="entry name" value="Epimerase"/>
    <property type="match status" value="1"/>
</dbReference>
<gene>
    <name evidence="2" type="ORF">KSZ_53840</name>
</gene>
<dbReference type="RefSeq" id="WP_201364947.1">
    <property type="nucleotide sequence ID" value="NZ_BNJJ01000017.1"/>
</dbReference>
<name>A0ABQ3VPS3_9CHLR</name>
<dbReference type="SUPFAM" id="SSF51735">
    <property type="entry name" value="NAD(P)-binding Rossmann-fold domains"/>
    <property type="match status" value="1"/>
</dbReference>
<accession>A0ABQ3VPS3</accession>
<dbReference type="EMBL" id="BNJJ01000017">
    <property type="protein sequence ID" value="GHO87378.1"/>
    <property type="molecule type" value="Genomic_DNA"/>
</dbReference>
<reference evidence="2 3" key="1">
    <citation type="journal article" date="2021" name="Int. J. Syst. Evol. Microbiol.">
        <title>Reticulibacter mediterranei gen. nov., sp. nov., within the new family Reticulibacteraceae fam. nov., and Ktedonospora formicarum gen. nov., sp. nov., Ktedonobacter robiniae sp. nov., Dictyobacter formicarum sp. nov. and Dictyobacter arantiisoli sp. nov., belonging to the class Ktedonobacteria.</title>
        <authorList>
            <person name="Yabe S."/>
            <person name="Zheng Y."/>
            <person name="Wang C.M."/>
            <person name="Sakai Y."/>
            <person name="Abe K."/>
            <person name="Yokota A."/>
            <person name="Donadio S."/>
            <person name="Cavaletti L."/>
            <person name="Monciardini P."/>
        </authorList>
    </citation>
    <scope>NUCLEOTIDE SEQUENCE [LARGE SCALE GENOMIC DNA]</scope>
    <source>
        <strain evidence="2 3">SOSP1-9</strain>
    </source>
</reference>
<dbReference type="InterPro" id="IPR001509">
    <property type="entry name" value="Epimerase_deHydtase"/>
</dbReference>
<feature type="domain" description="NAD-dependent epimerase/dehydratase" evidence="1">
    <location>
        <begin position="4"/>
        <end position="210"/>
    </location>
</feature>
<comment type="caution">
    <text evidence="2">The sequence shown here is derived from an EMBL/GenBank/DDBJ whole genome shotgun (WGS) entry which is preliminary data.</text>
</comment>
<sequence length="276" mass="30884">MKKVVVTGGSGKAGRAVIKDLLAHNYEVLSVDLLPPQERLCPFIKTDLTDLGQVFEVLHGSDAVVHLGAIPAPGIQPEEATFRNNTLSTYNIFSAATTLKLQRVVWASSETTLGLPFEREKPVYAPIDEEHPLYPESSYALSKVISEEMARQFSRWSGIPFVGLRFSNIMEPHDYKRFPAFSEDATLRKWNLWGYVDARDVAQSCRLGIEADIRGAEAFIIAAADTVMKRPSRELLAEVFPGVPLKGEIEEFETLLSIKKARKLLGYQPEYSWRNA</sequence>
<dbReference type="InterPro" id="IPR036291">
    <property type="entry name" value="NAD(P)-bd_dom_sf"/>
</dbReference>
<organism evidence="2 3">
    <name type="scientific">Dictyobacter formicarum</name>
    <dbReference type="NCBI Taxonomy" id="2778368"/>
    <lineage>
        <taxon>Bacteria</taxon>
        <taxon>Bacillati</taxon>
        <taxon>Chloroflexota</taxon>
        <taxon>Ktedonobacteria</taxon>
        <taxon>Ktedonobacterales</taxon>
        <taxon>Dictyobacteraceae</taxon>
        <taxon>Dictyobacter</taxon>
    </lineage>
</organism>
<evidence type="ECO:0000259" key="1">
    <source>
        <dbReference type="Pfam" id="PF01370"/>
    </source>
</evidence>
<proteinExistence type="predicted"/>
<evidence type="ECO:0000313" key="3">
    <source>
        <dbReference type="Proteomes" id="UP000635565"/>
    </source>
</evidence>
<evidence type="ECO:0000313" key="2">
    <source>
        <dbReference type="EMBL" id="GHO87378.1"/>
    </source>
</evidence>
<dbReference type="Proteomes" id="UP000635565">
    <property type="component" value="Unassembled WGS sequence"/>
</dbReference>